<dbReference type="PANTHER" id="PTHR24174:SF16">
    <property type="entry name" value="CASKIN-2"/>
    <property type="match status" value="1"/>
</dbReference>
<dbReference type="CDD" id="cd09497">
    <property type="entry name" value="SAM_caskin1_2_repeat1"/>
    <property type="match status" value="1"/>
</dbReference>
<dbReference type="SUPFAM" id="SSF47769">
    <property type="entry name" value="SAM/Pointed domain"/>
    <property type="match status" value="2"/>
</dbReference>
<evidence type="ECO:0000256" key="1">
    <source>
        <dbReference type="ARBA" id="ARBA00022737"/>
    </source>
</evidence>
<organism evidence="4">
    <name type="scientific">Oppiella nova</name>
    <dbReference type="NCBI Taxonomy" id="334625"/>
    <lineage>
        <taxon>Eukaryota</taxon>
        <taxon>Metazoa</taxon>
        <taxon>Ecdysozoa</taxon>
        <taxon>Arthropoda</taxon>
        <taxon>Chelicerata</taxon>
        <taxon>Arachnida</taxon>
        <taxon>Acari</taxon>
        <taxon>Acariformes</taxon>
        <taxon>Sarcoptiformes</taxon>
        <taxon>Oribatida</taxon>
        <taxon>Brachypylina</taxon>
        <taxon>Oppioidea</taxon>
        <taxon>Oppiidae</taxon>
        <taxon>Oppiella</taxon>
    </lineage>
</organism>
<feature type="non-terminal residue" evidence="4">
    <location>
        <position position="1"/>
    </location>
</feature>
<keyword evidence="5" id="KW-1185">Reference proteome</keyword>
<dbReference type="EMBL" id="OC935759">
    <property type="protein sequence ID" value="CAD7660665.1"/>
    <property type="molecule type" value="Genomic_DNA"/>
</dbReference>
<dbReference type="InterPro" id="IPR033635">
    <property type="entry name" value="ANKS1/Caskin"/>
</dbReference>
<keyword evidence="1" id="KW-0677">Repeat</keyword>
<dbReference type="Gene3D" id="1.10.150.50">
    <property type="entry name" value="Transcription Factor, Ets-1"/>
    <property type="match status" value="2"/>
</dbReference>
<dbReference type="InterPro" id="IPR013761">
    <property type="entry name" value="SAM/pointed_sf"/>
</dbReference>
<sequence>MKDEEIIHSWLSRIHFEEYANNFIRAGYDMPTISRMTPEDLTAIGITKPQKRQILKTEIQRLSIADGIPSFKPNSLLEWLKILRLEEYFPILCQQGYDSIDRVTELAWEDLEEVGITKLGN</sequence>
<dbReference type="Proteomes" id="UP000728032">
    <property type="component" value="Unassembled WGS sequence"/>
</dbReference>
<dbReference type="FunFam" id="1.10.150.50:FF:000028">
    <property type="entry name" value="caskin-2 isoform X2"/>
    <property type="match status" value="1"/>
</dbReference>
<feature type="domain" description="SAM" evidence="3">
    <location>
        <begin position="68"/>
        <end position="121"/>
    </location>
</feature>
<dbReference type="OrthoDB" id="5314041at2759"/>
<evidence type="ECO:0000313" key="4">
    <source>
        <dbReference type="EMBL" id="CAD7660665.1"/>
    </source>
</evidence>
<dbReference type="PANTHER" id="PTHR24174">
    <property type="entry name" value="ANKYRIN REPEAT AND STERILE ALPHA MOTIF DOMAIN-CONTAINING PROTEIN 1"/>
    <property type="match status" value="1"/>
</dbReference>
<accession>A0A7R9MI39</accession>
<dbReference type="AlphaFoldDB" id="A0A7R9MI39"/>
<proteinExistence type="predicted"/>
<protein>
    <recommendedName>
        <fullName evidence="3">SAM domain-containing protein</fullName>
    </recommendedName>
</protein>
<dbReference type="InterPro" id="IPR001660">
    <property type="entry name" value="SAM"/>
</dbReference>
<evidence type="ECO:0000313" key="5">
    <source>
        <dbReference type="Proteomes" id="UP000728032"/>
    </source>
</evidence>
<evidence type="ECO:0000259" key="3">
    <source>
        <dbReference type="SMART" id="SM00454"/>
    </source>
</evidence>
<feature type="domain" description="SAM" evidence="3">
    <location>
        <begin position="2"/>
        <end position="65"/>
    </location>
</feature>
<gene>
    <name evidence="4" type="ORF">ONB1V03_LOCUS17229</name>
</gene>
<dbReference type="Pfam" id="PF00536">
    <property type="entry name" value="SAM_1"/>
    <property type="match status" value="1"/>
</dbReference>
<evidence type="ECO:0000256" key="2">
    <source>
        <dbReference type="ARBA" id="ARBA00023043"/>
    </source>
</evidence>
<reference evidence="4" key="1">
    <citation type="submission" date="2020-11" db="EMBL/GenBank/DDBJ databases">
        <authorList>
            <person name="Tran Van P."/>
        </authorList>
    </citation>
    <scope>NUCLEOTIDE SEQUENCE</scope>
</reference>
<dbReference type="SMART" id="SM00454">
    <property type="entry name" value="SAM"/>
    <property type="match status" value="2"/>
</dbReference>
<dbReference type="InterPro" id="IPR035497">
    <property type="entry name" value="Caskin1/2_SAM_1"/>
</dbReference>
<dbReference type="Pfam" id="PF07647">
    <property type="entry name" value="SAM_2"/>
    <property type="match status" value="1"/>
</dbReference>
<keyword evidence="2" id="KW-0040">ANK repeat</keyword>
<name>A0A7R9MI39_9ACAR</name>
<dbReference type="EMBL" id="CAJPVJ010020934">
    <property type="protein sequence ID" value="CAG2177802.1"/>
    <property type="molecule type" value="Genomic_DNA"/>
</dbReference>